<dbReference type="AlphaFoldDB" id="A0A843W5G6"/>
<comment type="caution">
    <text evidence="2">The sequence shown here is derived from an EMBL/GenBank/DDBJ whole genome shotgun (WGS) entry which is preliminary data.</text>
</comment>
<organism evidence="2 3">
    <name type="scientific">Colocasia esculenta</name>
    <name type="common">Wild taro</name>
    <name type="synonym">Arum esculentum</name>
    <dbReference type="NCBI Taxonomy" id="4460"/>
    <lineage>
        <taxon>Eukaryota</taxon>
        <taxon>Viridiplantae</taxon>
        <taxon>Streptophyta</taxon>
        <taxon>Embryophyta</taxon>
        <taxon>Tracheophyta</taxon>
        <taxon>Spermatophyta</taxon>
        <taxon>Magnoliopsida</taxon>
        <taxon>Liliopsida</taxon>
        <taxon>Araceae</taxon>
        <taxon>Aroideae</taxon>
        <taxon>Colocasieae</taxon>
        <taxon>Colocasia</taxon>
    </lineage>
</organism>
<evidence type="ECO:0000313" key="2">
    <source>
        <dbReference type="EMBL" id="MQM05162.1"/>
    </source>
</evidence>
<protein>
    <submittedName>
        <fullName evidence="2">Uncharacterized protein</fullName>
    </submittedName>
</protein>
<name>A0A843W5G6_COLES</name>
<dbReference type="Proteomes" id="UP000652761">
    <property type="component" value="Unassembled WGS sequence"/>
</dbReference>
<feature type="compositionally biased region" description="Polar residues" evidence="1">
    <location>
        <begin position="1"/>
        <end position="16"/>
    </location>
</feature>
<sequence length="91" mass="9479">MGQKNGPNSTPPTFSSREPWRGPLLHPATHSFFTGRGPAGAETGEELKDSKSSPLGLPLPFYRPGGEGNRSTPPPLRLEGWGATGGTPPSG</sequence>
<reference evidence="2" key="1">
    <citation type="submission" date="2017-07" db="EMBL/GenBank/DDBJ databases">
        <title>Taro Niue Genome Assembly and Annotation.</title>
        <authorList>
            <person name="Atibalentja N."/>
            <person name="Keating K."/>
            <person name="Fields C.J."/>
        </authorList>
    </citation>
    <scope>NUCLEOTIDE SEQUENCE</scope>
    <source>
        <strain evidence="2">Niue_2</strain>
        <tissue evidence="2">Leaf</tissue>
    </source>
</reference>
<gene>
    <name evidence="2" type="ORF">Taro_037968</name>
</gene>
<feature type="region of interest" description="Disordered" evidence="1">
    <location>
        <begin position="1"/>
        <end position="91"/>
    </location>
</feature>
<evidence type="ECO:0000256" key="1">
    <source>
        <dbReference type="SAM" id="MobiDB-lite"/>
    </source>
</evidence>
<accession>A0A843W5G6</accession>
<evidence type="ECO:0000313" key="3">
    <source>
        <dbReference type="Proteomes" id="UP000652761"/>
    </source>
</evidence>
<proteinExistence type="predicted"/>
<keyword evidence="3" id="KW-1185">Reference proteome</keyword>
<dbReference type="EMBL" id="NMUH01003358">
    <property type="protein sequence ID" value="MQM05162.1"/>
    <property type="molecule type" value="Genomic_DNA"/>
</dbReference>